<name>A0A4Y2WNC3_ARAVE</name>
<dbReference type="AlphaFoldDB" id="A0A4Y2WNC3"/>
<dbReference type="EMBL" id="BGPR01062531">
    <property type="protein sequence ID" value="GBO37940.1"/>
    <property type="molecule type" value="Genomic_DNA"/>
</dbReference>
<organism evidence="2 3">
    <name type="scientific">Araneus ventricosus</name>
    <name type="common">Orbweaver spider</name>
    <name type="synonym">Epeira ventricosa</name>
    <dbReference type="NCBI Taxonomy" id="182803"/>
    <lineage>
        <taxon>Eukaryota</taxon>
        <taxon>Metazoa</taxon>
        <taxon>Ecdysozoa</taxon>
        <taxon>Arthropoda</taxon>
        <taxon>Chelicerata</taxon>
        <taxon>Arachnida</taxon>
        <taxon>Araneae</taxon>
        <taxon>Araneomorphae</taxon>
        <taxon>Entelegynae</taxon>
        <taxon>Araneoidea</taxon>
        <taxon>Araneidae</taxon>
        <taxon>Araneus</taxon>
    </lineage>
</organism>
<evidence type="ECO:0000313" key="2">
    <source>
        <dbReference type="EMBL" id="GBO37940.1"/>
    </source>
</evidence>
<dbReference type="Proteomes" id="UP000499080">
    <property type="component" value="Unassembled WGS sequence"/>
</dbReference>
<protein>
    <submittedName>
        <fullName evidence="2">Uncharacterized protein</fullName>
    </submittedName>
</protein>
<accession>A0A4Y2WNC3</accession>
<sequence>MQKSGRRVKLDFHEENAPSNLEGFLPDRINFQPINFGGSFTGRTAPTANPSLTGNPVSKATAPPPHPAFQTDQPHPVFSD</sequence>
<feature type="region of interest" description="Disordered" evidence="1">
    <location>
        <begin position="40"/>
        <end position="80"/>
    </location>
</feature>
<evidence type="ECO:0000313" key="3">
    <source>
        <dbReference type="Proteomes" id="UP000499080"/>
    </source>
</evidence>
<reference evidence="2 3" key="1">
    <citation type="journal article" date="2019" name="Sci. Rep.">
        <title>Orb-weaving spider Araneus ventricosus genome elucidates the spidroin gene catalogue.</title>
        <authorList>
            <person name="Kono N."/>
            <person name="Nakamura H."/>
            <person name="Ohtoshi R."/>
            <person name="Moran D.A.P."/>
            <person name="Shinohara A."/>
            <person name="Yoshida Y."/>
            <person name="Fujiwara M."/>
            <person name="Mori M."/>
            <person name="Tomita M."/>
            <person name="Arakawa K."/>
        </authorList>
    </citation>
    <scope>NUCLEOTIDE SEQUENCE [LARGE SCALE GENOMIC DNA]</scope>
</reference>
<keyword evidence="3" id="KW-1185">Reference proteome</keyword>
<feature type="compositionally biased region" description="Polar residues" evidence="1">
    <location>
        <begin position="41"/>
        <end position="58"/>
    </location>
</feature>
<gene>
    <name evidence="2" type="ORF">AVEN_37570_1</name>
</gene>
<comment type="caution">
    <text evidence="2">The sequence shown here is derived from an EMBL/GenBank/DDBJ whole genome shotgun (WGS) entry which is preliminary data.</text>
</comment>
<evidence type="ECO:0000256" key="1">
    <source>
        <dbReference type="SAM" id="MobiDB-lite"/>
    </source>
</evidence>
<proteinExistence type="predicted"/>